<evidence type="ECO:0000313" key="2">
    <source>
        <dbReference type="EMBL" id="RRS04505.1"/>
    </source>
</evidence>
<dbReference type="PROSITE" id="PS51725">
    <property type="entry name" value="ABM"/>
    <property type="match status" value="1"/>
</dbReference>
<dbReference type="AlphaFoldDB" id="A0A3R8S7W9"/>
<sequence length="114" mass="13408">MIVVIFELEPHPEQAQRYFNLAEDLKAGLTQQEGFISIERFHSISLPGRYLSLSVWRDEQSVRNWRNLAEHRMAQGEGRTRIFSDYRLRVAHVLRDYGMFERVQAPSDSTDALR</sequence>
<dbReference type="InterPro" id="IPR011008">
    <property type="entry name" value="Dimeric_a/b-barrel"/>
</dbReference>
<dbReference type="Proteomes" id="UP000269265">
    <property type="component" value="Unassembled WGS sequence"/>
</dbReference>
<dbReference type="PANTHER" id="PTHR37811">
    <property type="entry name" value="BLL5343 PROTEIN"/>
    <property type="match status" value="1"/>
</dbReference>
<dbReference type="SUPFAM" id="SSF54909">
    <property type="entry name" value="Dimeric alpha+beta barrel"/>
    <property type="match status" value="1"/>
</dbReference>
<dbReference type="InterPro" id="IPR052936">
    <property type="entry name" value="Jasmonate_Hydroxylase-like"/>
</dbReference>
<dbReference type="Pfam" id="PF03992">
    <property type="entry name" value="ABM"/>
    <property type="match status" value="1"/>
</dbReference>
<comment type="caution">
    <text evidence="2">The sequence shown here is derived from an EMBL/GenBank/DDBJ whole genome shotgun (WGS) entry which is preliminary data.</text>
</comment>
<proteinExistence type="predicted"/>
<dbReference type="Gene3D" id="3.30.70.100">
    <property type="match status" value="1"/>
</dbReference>
<dbReference type="GO" id="GO:0004497">
    <property type="term" value="F:monooxygenase activity"/>
    <property type="evidence" value="ECO:0007669"/>
    <property type="project" value="UniProtKB-KW"/>
</dbReference>
<evidence type="ECO:0000313" key="3">
    <source>
        <dbReference type="Proteomes" id="UP000269265"/>
    </source>
</evidence>
<reference evidence="2 3" key="1">
    <citation type="submission" date="2018-12" db="EMBL/GenBank/DDBJ databases">
        <title>The whole draft genome of Aquabacterium sp. SJQ9.</title>
        <authorList>
            <person name="Sun L."/>
            <person name="Gao X."/>
            <person name="Chen W."/>
            <person name="Huang K."/>
        </authorList>
    </citation>
    <scope>NUCLEOTIDE SEQUENCE [LARGE SCALE GENOMIC DNA]</scope>
    <source>
        <strain evidence="2 3">SJQ9</strain>
    </source>
</reference>
<dbReference type="OrthoDB" id="9797060at2"/>
<organism evidence="2 3">
    <name type="scientific">Aquabacterium soli</name>
    <dbReference type="NCBI Taxonomy" id="2493092"/>
    <lineage>
        <taxon>Bacteria</taxon>
        <taxon>Pseudomonadati</taxon>
        <taxon>Pseudomonadota</taxon>
        <taxon>Betaproteobacteria</taxon>
        <taxon>Burkholderiales</taxon>
        <taxon>Aquabacterium</taxon>
    </lineage>
</organism>
<feature type="domain" description="ABM" evidence="1">
    <location>
        <begin position="2"/>
        <end position="90"/>
    </location>
</feature>
<protein>
    <submittedName>
        <fullName evidence="2">Antibiotic biosynthesis monooxygenase</fullName>
    </submittedName>
</protein>
<name>A0A3R8S7W9_9BURK</name>
<keyword evidence="2" id="KW-0560">Oxidoreductase</keyword>
<evidence type="ECO:0000259" key="1">
    <source>
        <dbReference type="PROSITE" id="PS51725"/>
    </source>
</evidence>
<keyword evidence="3" id="KW-1185">Reference proteome</keyword>
<keyword evidence="2" id="KW-0503">Monooxygenase</keyword>
<dbReference type="EMBL" id="RSED01000006">
    <property type="protein sequence ID" value="RRS04505.1"/>
    <property type="molecule type" value="Genomic_DNA"/>
</dbReference>
<dbReference type="RefSeq" id="WP_125242879.1">
    <property type="nucleotide sequence ID" value="NZ_RSED01000006.1"/>
</dbReference>
<dbReference type="PANTHER" id="PTHR37811:SF2">
    <property type="entry name" value="ABM DOMAIN-CONTAINING PROTEIN"/>
    <property type="match status" value="1"/>
</dbReference>
<gene>
    <name evidence="2" type="ORF">EIP75_08715</name>
</gene>
<accession>A0A3R8S7W9</accession>
<dbReference type="InterPro" id="IPR007138">
    <property type="entry name" value="ABM_dom"/>
</dbReference>